<feature type="binding site" evidence="2">
    <location>
        <position position="168"/>
    </location>
    <ligand>
        <name>Mn(2+)</name>
        <dbReference type="ChEBI" id="CHEBI:29035"/>
        <label>2</label>
    </ligand>
</feature>
<dbReference type="InterPro" id="IPR011650">
    <property type="entry name" value="Peptidase_M20_dimer"/>
</dbReference>
<dbReference type="Gene3D" id="3.40.630.10">
    <property type="entry name" value="Zn peptidases"/>
    <property type="match status" value="1"/>
</dbReference>
<dbReference type="GO" id="GO:0050118">
    <property type="term" value="F:N-acetyldiaminopimelate deacetylase activity"/>
    <property type="evidence" value="ECO:0007669"/>
    <property type="project" value="UniProtKB-ARBA"/>
</dbReference>
<dbReference type="PIRSF" id="PIRSF005962">
    <property type="entry name" value="Pept_M20D_amidohydro"/>
    <property type="match status" value="1"/>
</dbReference>
<keyword evidence="2" id="KW-0464">Manganese</keyword>
<feature type="domain" description="Peptidase M20 dimerisation" evidence="3">
    <location>
        <begin position="193"/>
        <end position="284"/>
    </location>
</feature>
<protein>
    <submittedName>
        <fullName evidence="4">Hippurate hydrolase</fullName>
    </submittedName>
</protein>
<evidence type="ECO:0000313" key="5">
    <source>
        <dbReference type="Proteomes" id="UP000183561"/>
    </source>
</evidence>
<dbReference type="InterPro" id="IPR002933">
    <property type="entry name" value="Peptidase_M20"/>
</dbReference>
<dbReference type="PANTHER" id="PTHR11014">
    <property type="entry name" value="PEPTIDASE M20 FAMILY MEMBER"/>
    <property type="match status" value="1"/>
</dbReference>
<keyword evidence="1 4" id="KW-0378">Hydrolase</keyword>
<dbReference type="Gene3D" id="3.30.70.360">
    <property type="match status" value="1"/>
</dbReference>
<sequence>MDLLDDARALQGDLAQLRRVLHREPEVGLDLPRTQETVLAALDGLPLEISTGTRTTSVTAVLRGGRRSAGAAPTVLLRADMDGLPVTEQTGLDFAAQNGAMHGCGHDLHTAALVGAAQLLSRHRDRLAGDVVLMFQPGEEGWDGAKVMVDEGVLDASGRRANTAYGMHVFSCQKPQGRFFSKAGTLLAASYKLTVTVRGAGGHGSSPSTARDPITAMAEMITSLQTMITRTFDVFDPVVVTVANVRAGSRHNIIPDDARFEATVRCYSPATYEKVPGALRRVLEGVASAQRVDVEVDVAPEFPMTINDVDEVAFGAEVVSDLMGEDRYETVTHPMAGSEDFSYVLQEVPGAFIGLGACMPGADPAAAPMNHSPRAQFDDAVLADAATIYAGLAVRRLEKAQSGDARLENAAAGGDAR</sequence>
<dbReference type="AlphaFoldDB" id="A0A1H4Y2Q1"/>
<feature type="binding site" evidence="2">
    <location>
        <position position="104"/>
    </location>
    <ligand>
        <name>Mn(2+)</name>
        <dbReference type="ChEBI" id="CHEBI:29035"/>
        <label>2</label>
    </ligand>
</feature>
<comment type="cofactor">
    <cofactor evidence="2">
        <name>Mn(2+)</name>
        <dbReference type="ChEBI" id="CHEBI:29035"/>
    </cofactor>
    <text evidence="2">The Mn(2+) ion enhances activity.</text>
</comment>
<dbReference type="Pfam" id="PF01546">
    <property type="entry name" value="Peptidase_M20"/>
    <property type="match status" value="1"/>
</dbReference>
<accession>A0A1H4Y2Q1</accession>
<dbReference type="FunFam" id="3.30.70.360:FF:000001">
    <property type="entry name" value="N-acetyldiaminopimelate deacetylase"/>
    <property type="match status" value="1"/>
</dbReference>
<keyword evidence="2" id="KW-0479">Metal-binding</keyword>
<dbReference type="RefSeq" id="WP_072948096.1">
    <property type="nucleotide sequence ID" value="NZ_FNSV01000005.1"/>
</dbReference>
<dbReference type="SUPFAM" id="SSF55031">
    <property type="entry name" value="Bacterial exopeptidase dimerisation domain"/>
    <property type="match status" value="1"/>
</dbReference>
<dbReference type="OrthoDB" id="9777385at2"/>
<proteinExistence type="predicted"/>
<dbReference type="NCBIfam" id="TIGR01891">
    <property type="entry name" value="amidohydrolases"/>
    <property type="match status" value="1"/>
</dbReference>
<keyword evidence="5" id="KW-1185">Reference proteome</keyword>
<dbReference type="InterPro" id="IPR036264">
    <property type="entry name" value="Bact_exopeptidase_dim_dom"/>
</dbReference>
<organism evidence="4 5">
    <name type="scientific">Rhodococcus koreensis</name>
    <dbReference type="NCBI Taxonomy" id="99653"/>
    <lineage>
        <taxon>Bacteria</taxon>
        <taxon>Bacillati</taxon>
        <taxon>Actinomycetota</taxon>
        <taxon>Actinomycetes</taxon>
        <taxon>Mycobacteriales</taxon>
        <taxon>Nocardiaceae</taxon>
        <taxon>Rhodococcus</taxon>
    </lineage>
</organism>
<dbReference type="SUPFAM" id="SSF53187">
    <property type="entry name" value="Zn-dependent exopeptidases"/>
    <property type="match status" value="1"/>
</dbReference>
<feature type="binding site" evidence="2">
    <location>
        <position position="371"/>
    </location>
    <ligand>
        <name>Mn(2+)</name>
        <dbReference type="ChEBI" id="CHEBI:29035"/>
        <label>2</label>
    </ligand>
</feature>
<name>A0A1H4Y2Q1_9NOCA</name>
<dbReference type="Proteomes" id="UP000183561">
    <property type="component" value="Unassembled WGS sequence"/>
</dbReference>
<feature type="binding site" evidence="2">
    <location>
        <position position="140"/>
    </location>
    <ligand>
        <name>Mn(2+)</name>
        <dbReference type="ChEBI" id="CHEBI:29035"/>
        <label>2</label>
    </ligand>
</feature>
<feature type="binding site" evidence="2">
    <location>
        <position position="106"/>
    </location>
    <ligand>
        <name>Mn(2+)</name>
        <dbReference type="ChEBI" id="CHEBI:29035"/>
        <label>2</label>
    </ligand>
</feature>
<evidence type="ECO:0000256" key="2">
    <source>
        <dbReference type="PIRSR" id="PIRSR005962-1"/>
    </source>
</evidence>
<evidence type="ECO:0000259" key="3">
    <source>
        <dbReference type="Pfam" id="PF07687"/>
    </source>
</evidence>
<dbReference type="CDD" id="cd03886">
    <property type="entry name" value="M20_Acy1"/>
    <property type="match status" value="1"/>
</dbReference>
<dbReference type="PANTHER" id="PTHR11014:SF63">
    <property type="entry name" value="METALLOPEPTIDASE, PUTATIVE (AFU_ORTHOLOGUE AFUA_6G09600)-RELATED"/>
    <property type="match status" value="1"/>
</dbReference>
<dbReference type="EMBL" id="FNSV01000005">
    <property type="protein sequence ID" value="SED11431.1"/>
    <property type="molecule type" value="Genomic_DNA"/>
</dbReference>
<dbReference type="Pfam" id="PF07687">
    <property type="entry name" value="M20_dimer"/>
    <property type="match status" value="1"/>
</dbReference>
<dbReference type="GO" id="GO:0046872">
    <property type="term" value="F:metal ion binding"/>
    <property type="evidence" value="ECO:0007669"/>
    <property type="project" value="UniProtKB-KW"/>
</dbReference>
<dbReference type="GO" id="GO:0019877">
    <property type="term" value="P:diaminopimelate biosynthetic process"/>
    <property type="evidence" value="ECO:0007669"/>
    <property type="project" value="UniProtKB-ARBA"/>
</dbReference>
<evidence type="ECO:0000313" key="4">
    <source>
        <dbReference type="EMBL" id="SED11431.1"/>
    </source>
</evidence>
<evidence type="ECO:0000256" key="1">
    <source>
        <dbReference type="ARBA" id="ARBA00022801"/>
    </source>
</evidence>
<dbReference type="InterPro" id="IPR017439">
    <property type="entry name" value="Amidohydrolase"/>
</dbReference>
<reference evidence="5" key="1">
    <citation type="submission" date="2016-10" db="EMBL/GenBank/DDBJ databases">
        <authorList>
            <person name="Varghese N."/>
            <person name="Submissions S."/>
        </authorList>
    </citation>
    <scope>NUCLEOTIDE SEQUENCE [LARGE SCALE GENOMIC DNA]</scope>
    <source>
        <strain evidence="5">DSM 44498</strain>
    </source>
</reference>
<gene>
    <name evidence="4" type="ORF">SAMN04490239_6872</name>
</gene>